<evidence type="ECO:0000313" key="2">
    <source>
        <dbReference type="Proteomes" id="UP000299102"/>
    </source>
</evidence>
<name>A0A4C1WGX0_EUMVA</name>
<reference evidence="1 2" key="1">
    <citation type="journal article" date="2019" name="Commun. Biol.">
        <title>The bagworm genome reveals a unique fibroin gene that provides high tensile strength.</title>
        <authorList>
            <person name="Kono N."/>
            <person name="Nakamura H."/>
            <person name="Ohtoshi R."/>
            <person name="Tomita M."/>
            <person name="Numata K."/>
            <person name="Arakawa K."/>
        </authorList>
    </citation>
    <scope>NUCLEOTIDE SEQUENCE [LARGE SCALE GENOMIC DNA]</scope>
</reference>
<accession>A0A4C1WGX0</accession>
<sequence>MEDDSSAWRSPRRPLIAMESNKAFVSRSPLSMLACRPDARNNDGRGRRRRFIAPCLSNKHFFSCVADAEGDASAPRRSGRRGSCLRTRALVVRE</sequence>
<dbReference type="EMBL" id="BGZK01000548">
    <property type="protein sequence ID" value="GBP49599.1"/>
    <property type="molecule type" value="Genomic_DNA"/>
</dbReference>
<gene>
    <name evidence="1" type="ORF">EVAR_97896_1</name>
</gene>
<protein>
    <submittedName>
        <fullName evidence="1">Uncharacterized protein</fullName>
    </submittedName>
</protein>
<organism evidence="1 2">
    <name type="scientific">Eumeta variegata</name>
    <name type="common">Bagworm moth</name>
    <name type="synonym">Eumeta japonica</name>
    <dbReference type="NCBI Taxonomy" id="151549"/>
    <lineage>
        <taxon>Eukaryota</taxon>
        <taxon>Metazoa</taxon>
        <taxon>Ecdysozoa</taxon>
        <taxon>Arthropoda</taxon>
        <taxon>Hexapoda</taxon>
        <taxon>Insecta</taxon>
        <taxon>Pterygota</taxon>
        <taxon>Neoptera</taxon>
        <taxon>Endopterygota</taxon>
        <taxon>Lepidoptera</taxon>
        <taxon>Glossata</taxon>
        <taxon>Ditrysia</taxon>
        <taxon>Tineoidea</taxon>
        <taxon>Psychidae</taxon>
        <taxon>Oiketicinae</taxon>
        <taxon>Eumeta</taxon>
    </lineage>
</organism>
<keyword evidence="2" id="KW-1185">Reference proteome</keyword>
<dbReference type="AlphaFoldDB" id="A0A4C1WGX0"/>
<dbReference type="Proteomes" id="UP000299102">
    <property type="component" value="Unassembled WGS sequence"/>
</dbReference>
<comment type="caution">
    <text evidence="1">The sequence shown here is derived from an EMBL/GenBank/DDBJ whole genome shotgun (WGS) entry which is preliminary data.</text>
</comment>
<proteinExistence type="predicted"/>
<evidence type="ECO:0000313" key="1">
    <source>
        <dbReference type="EMBL" id="GBP49599.1"/>
    </source>
</evidence>